<reference evidence="2 3" key="1">
    <citation type="submission" date="2019-07" db="EMBL/GenBank/DDBJ databases">
        <title>Chromosome genome assembly for large yellow croaker.</title>
        <authorList>
            <person name="Xiao S."/>
        </authorList>
    </citation>
    <scope>NUCLEOTIDE SEQUENCE [LARGE SCALE GENOMIC DNA]</scope>
    <source>
        <strain evidence="2">JMULYC20181020</strain>
        <tissue evidence="2">Muscle</tissue>
    </source>
</reference>
<dbReference type="AlphaFoldDB" id="A0A6G0I4F2"/>
<evidence type="ECO:0000256" key="1">
    <source>
        <dbReference type="SAM" id="Phobius"/>
    </source>
</evidence>
<keyword evidence="1" id="KW-0812">Transmembrane</keyword>
<organism evidence="2 3">
    <name type="scientific">Larimichthys crocea</name>
    <name type="common">Large yellow croaker</name>
    <name type="synonym">Pseudosciaena crocea</name>
    <dbReference type="NCBI Taxonomy" id="215358"/>
    <lineage>
        <taxon>Eukaryota</taxon>
        <taxon>Metazoa</taxon>
        <taxon>Chordata</taxon>
        <taxon>Craniata</taxon>
        <taxon>Vertebrata</taxon>
        <taxon>Euteleostomi</taxon>
        <taxon>Actinopterygii</taxon>
        <taxon>Neopterygii</taxon>
        <taxon>Teleostei</taxon>
        <taxon>Neoteleostei</taxon>
        <taxon>Acanthomorphata</taxon>
        <taxon>Eupercaria</taxon>
        <taxon>Sciaenidae</taxon>
        <taxon>Larimichthys</taxon>
    </lineage>
</organism>
<name>A0A6G0I4F2_LARCR</name>
<dbReference type="Proteomes" id="UP000424527">
    <property type="component" value="Unassembled WGS sequence"/>
</dbReference>
<keyword evidence="3" id="KW-1185">Reference proteome</keyword>
<evidence type="ECO:0000313" key="3">
    <source>
        <dbReference type="Proteomes" id="UP000424527"/>
    </source>
</evidence>
<dbReference type="EMBL" id="REGW02000015">
    <property type="protein sequence ID" value="KAE8286345.1"/>
    <property type="molecule type" value="Genomic_DNA"/>
</dbReference>
<proteinExistence type="predicted"/>
<feature type="transmembrane region" description="Helical" evidence="1">
    <location>
        <begin position="128"/>
        <end position="152"/>
    </location>
</feature>
<keyword evidence="1" id="KW-1133">Transmembrane helix</keyword>
<feature type="transmembrane region" description="Helical" evidence="1">
    <location>
        <begin position="95"/>
        <end position="116"/>
    </location>
</feature>
<sequence length="176" mass="18587">MRNPVTVLTTLLSVEFVLYTISLCSPQWLVETEGASEGLFAGCSIYQGVSSCMTFPAWLGTYSLSWMFLAASSVLSLTAVFTVRPALSRGKKAIAALVLNILSVALCAAALVAFLVSIEQQMPELLRYLGWTVYICGGTLFYASVVTVLLGVTHGDDARVGPAVRAAAQGLSVIAA</sequence>
<keyword evidence="1" id="KW-0472">Membrane</keyword>
<protein>
    <submittedName>
        <fullName evidence="2">Uncharacterized protein</fullName>
    </submittedName>
</protein>
<evidence type="ECO:0000313" key="2">
    <source>
        <dbReference type="EMBL" id="KAE8286345.1"/>
    </source>
</evidence>
<comment type="caution">
    <text evidence="2">The sequence shown here is derived from an EMBL/GenBank/DDBJ whole genome shotgun (WGS) entry which is preliminary data.</text>
</comment>
<accession>A0A6G0I4F2</accession>
<gene>
    <name evidence="2" type="ORF">D5F01_LYC16033</name>
</gene>
<feature type="transmembrane region" description="Helical" evidence="1">
    <location>
        <begin position="63"/>
        <end position="83"/>
    </location>
</feature>